<dbReference type="EMBL" id="LBMM01017037">
    <property type="protein sequence ID" value="KMQ84227.1"/>
    <property type="molecule type" value="Genomic_DNA"/>
</dbReference>
<organism evidence="1 2">
    <name type="scientific">Lasius niger</name>
    <name type="common">Black garden ant</name>
    <dbReference type="NCBI Taxonomy" id="67767"/>
    <lineage>
        <taxon>Eukaryota</taxon>
        <taxon>Metazoa</taxon>
        <taxon>Ecdysozoa</taxon>
        <taxon>Arthropoda</taxon>
        <taxon>Hexapoda</taxon>
        <taxon>Insecta</taxon>
        <taxon>Pterygota</taxon>
        <taxon>Neoptera</taxon>
        <taxon>Endopterygota</taxon>
        <taxon>Hymenoptera</taxon>
        <taxon>Apocrita</taxon>
        <taxon>Aculeata</taxon>
        <taxon>Formicoidea</taxon>
        <taxon>Formicidae</taxon>
        <taxon>Formicinae</taxon>
        <taxon>Lasius</taxon>
        <taxon>Lasius</taxon>
    </lineage>
</organism>
<comment type="caution">
    <text evidence="1">The sequence shown here is derived from an EMBL/GenBank/DDBJ whole genome shotgun (WGS) entry which is preliminary data.</text>
</comment>
<evidence type="ECO:0000313" key="2">
    <source>
        <dbReference type="Proteomes" id="UP000036403"/>
    </source>
</evidence>
<dbReference type="AlphaFoldDB" id="A0A0J7K1M4"/>
<name>A0A0J7K1M4_LASNI</name>
<protein>
    <submittedName>
        <fullName evidence="1">Sensor response regulator hybrid</fullName>
    </submittedName>
</protein>
<keyword evidence="2" id="KW-1185">Reference proteome</keyword>
<gene>
    <name evidence="1" type="ORF">RF55_18150</name>
</gene>
<accession>A0A0J7K1M4</accession>
<dbReference type="Proteomes" id="UP000036403">
    <property type="component" value="Unassembled WGS sequence"/>
</dbReference>
<proteinExistence type="predicted"/>
<reference evidence="1 2" key="1">
    <citation type="submission" date="2015-04" db="EMBL/GenBank/DDBJ databases">
        <title>Lasius niger genome sequencing.</title>
        <authorList>
            <person name="Konorov E.A."/>
            <person name="Nikitin M.A."/>
            <person name="Kirill M.V."/>
            <person name="Chang P."/>
        </authorList>
    </citation>
    <scope>NUCLEOTIDE SEQUENCE [LARGE SCALE GENOMIC DNA]</scope>
    <source>
        <tissue evidence="1">Whole</tissue>
    </source>
</reference>
<sequence length="107" mass="11579">MTLTVEAHVGVGDAVQIGDVRQADSAPNQLCAAVPYRISPDLLQELLGVTRRRQRRITALLMAQRQETIGKDQPQLAHILQTLLAPGGGVARPEQPRLAAIVEQQIA</sequence>
<evidence type="ECO:0000313" key="1">
    <source>
        <dbReference type="EMBL" id="KMQ84227.1"/>
    </source>
</evidence>
<dbReference type="PaxDb" id="67767-A0A0J7K1M4"/>